<comment type="caution">
    <text evidence="1">The sequence shown here is derived from an EMBL/GenBank/DDBJ whole genome shotgun (WGS) entry which is preliminary data.</text>
</comment>
<sequence>MTGLQIRAAGKGCSKSVRIAFAFGTVFLAKEEENRSFYYHNQKGRLSWTYMVINEIFRHFMRAAFLDIYVDKLRDSDRFGRR</sequence>
<dbReference type="AlphaFoldDB" id="A0A420VE47"/>
<dbReference type="Proteomes" id="UP000286235">
    <property type="component" value="Unassembled WGS sequence"/>
</dbReference>
<organism evidence="1 2">
    <name type="scientific">Caldibacillus debilis GB1</name>
    <dbReference type="NCBI Taxonomy" id="1339248"/>
    <lineage>
        <taxon>Bacteria</taxon>
        <taxon>Bacillati</taxon>
        <taxon>Bacillota</taxon>
        <taxon>Bacilli</taxon>
        <taxon>Bacillales</taxon>
        <taxon>Bacillaceae</taxon>
        <taxon>Caldibacillus</taxon>
    </lineage>
</organism>
<protein>
    <submittedName>
        <fullName evidence="1">Uncharacterized protein</fullName>
    </submittedName>
</protein>
<evidence type="ECO:0000313" key="2">
    <source>
        <dbReference type="Proteomes" id="UP000286235"/>
    </source>
</evidence>
<gene>
    <name evidence="1" type="ORF">Cdeb_00651</name>
</gene>
<accession>A0A420VE47</accession>
<proteinExistence type="predicted"/>
<reference evidence="1 2" key="1">
    <citation type="submission" date="2013-12" db="EMBL/GenBank/DDBJ databases">
        <title>Genome and proteome characterization of Caldibacillus debilis GB1 derived from a cellulolytic aero-tolerant co-culture.</title>
        <authorList>
            <person name="Wushke S.T."/>
            <person name="Zhang X."/>
            <person name="Fristensky B."/>
            <person name="Wilkins J.A."/>
            <person name="Levin D.B."/>
            <person name="Sparling R."/>
        </authorList>
    </citation>
    <scope>NUCLEOTIDE SEQUENCE [LARGE SCALE GENOMIC DNA]</scope>
    <source>
        <strain evidence="1 2">GB1</strain>
    </source>
</reference>
<dbReference type="EMBL" id="AZRV01000023">
    <property type="protein sequence ID" value="RKO61921.1"/>
    <property type="molecule type" value="Genomic_DNA"/>
</dbReference>
<name>A0A420VE47_9BACI</name>
<evidence type="ECO:0000313" key="1">
    <source>
        <dbReference type="EMBL" id="RKO61921.1"/>
    </source>
</evidence>
<keyword evidence="2" id="KW-1185">Reference proteome</keyword>